<evidence type="ECO:0000256" key="8">
    <source>
        <dbReference type="ARBA" id="ARBA00022833"/>
    </source>
</evidence>
<dbReference type="GO" id="GO:0061750">
    <property type="term" value="F:acid sphingomyelin phosphodiesterase activity"/>
    <property type="evidence" value="ECO:0007669"/>
    <property type="project" value="TreeGrafter"/>
</dbReference>
<keyword evidence="11" id="KW-0326">Glycosidase</keyword>
<sequence length="723" mass="82290">MLAHALRLLFCALCAELLSGAAEDPMFMYIDEPARLRYTYQIQPSTSVGAKMPNFPRRKIEMEYAYPSHGCEALRNVDLTDKVVLFERGECSFVDKVLNAQEAGAYFALVTDSKNGGEEVVDMISDTTNRRADIPAAYINGESGRRIRDYLLYGGGELGGYLLVTIPLNHTNTLLRELLKSYYPPENSAGLTECEVCGTIFEVIKNMIHQGQTEDDVFSFVRKACTLLDIPMPHVCDHIIRIFGGELVFVLNHTTYTPEDMCDTFIAGCAPGGSAENALWGFQIPSDKPTVKPWPTVPTGKPTLRVLHLSDIHIDLNYTTGSEADCTYEWFSLCCRTDLGDTAGQKKDVKLPSGEWGMAAHCDIPQRTFEHAIRHIAATEKNLDYIIITGDLEAHDMWEYSQNYTKYRVNYVNTFLKQQFGDVPIYNSIGNHEGVPGDAMASHNMVEYDQRGPAWLYSTLADSWRTWLPEDTMVDIRYRASYAVRPYPGLKLISINTIYCSHFNFYVYLNITDPDDTLQWLSNHLLESEKKGEKVHLISHIPTGSGYCLRGWAHNFYDLVNRFENTIAGQFYGHTHQDHFQVYFDRGDPTGRVTHVNMVAPSLTTFAYNNPGYRIYTIDGNYKGSSFAYYTNLTEANARGEPEWKLAYKMKEAYNMPDLSPASFNAVIDQMFTNETLFRDYYIYYHRNDQYKMSCIKEASCRKTYACACKTARSYDEKHFCPN</sequence>
<dbReference type="Pfam" id="PF02225">
    <property type="entry name" value="PA"/>
    <property type="match status" value="1"/>
</dbReference>
<dbReference type="GO" id="GO:0016020">
    <property type="term" value="C:membrane"/>
    <property type="evidence" value="ECO:0007669"/>
    <property type="project" value="GOC"/>
</dbReference>
<comment type="similarity">
    <text evidence="3">Belongs to the acid sphingomyelinase family.</text>
</comment>
<accession>A0AA36CSR8</accession>
<keyword evidence="16" id="KW-1185">Reference proteome</keyword>
<comment type="cofactor">
    <cofactor evidence="1">
        <name>Zn(2+)</name>
        <dbReference type="ChEBI" id="CHEBI:29105"/>
    </cofactor>
</comment>
<organism evidence="15 16">
    <name type="scientific">Mesorhabditis spiculigera</name>
    <dbReference type="NCBI Taxonomy" id="96644"/>
    <lineage>
        <taxon>Eukaryota</taxon>
        <taxon>Metazoa</taxon>
        <taxon>Ecdysozoa</taxon>
        <taxon>Nematoda</taxon>
        <taxon>Chromadorea</taxon>
        <taxon>Rhabditida</taxon>
        <taxon>Rhabditina</taxon>
        <taxon>Rhabditomorpha</taxon>
        <taxon>Rhabditoidea</taxon>
        <taxon>Rhabditidae</taxon>
        <taxon>Mesorhabditinae</taxon>
        <taxon>Mesorhabditis</taxon>
    </lineage>
</organism>
<dbReference type="InterPro" id="IPR011001">
    <property type="entry name" value="Saposin-like"/>
</dbReference>
<dbReference type="SUPFAM" id="SSF52025">
    <property type="entry name" value="PA domain"/>
    <property type="match status" value="1"/>
</dbReference>
<dbReference type="GO" id="GO:0005764">
    <property type="term" value="C:lysosome"/>
    <property type="evidence" value="ECO:0007669"/>
    <property type="project" value="TreeGrafter"/>
</dbReference>
<dbReference type="CDD" id="cd00842">
    <property type="entry name" value="MPP_ASMase"/>
    <property type="match status" value="1"/>
</dbReference>
<dbReference type="PROSITE" id="PS50015">
    <property type="entry name" value="SAP_B"/>
    <property type="match status" value="1"/>
</dbReference>
<proteinExistence type="inferred from homology"/>
<evidence type="ECO:0000256" key="7">
    <source>
        <dbReference type="ARBA" id="ARBA00022801"/>
    </source>
</evidence>
<keyword evidence="6 13" id="KW-0732">Signal</keyword>
<comment type="catalytic activity">
    <reaction evidence="12">
        <text>a sphingomyelin + H2O = phosphocholine + an N-acylsphing-4-enine + H(+)</text>
        <dbReference type="Rhea" id="RHEA:19253"/>
        <dbReference type="ChEBI" id="CHEBI:15377"/>
        <dbReference type="ChEBI" id="CHEBI:15378"/>
        <dbReference type="ChEBI" id="CHEBI:17636"/>
        <dbReference type="ChEBI" id="CHEBI:52639"/>
        <dbReference type="ChEBI" id="CHEBI:295975"/>
        <dbReference type="EC" id="3.1.4.12"/>
    </reaction>
    <physiologicalReaction direction="left-to-right" evidence="12">
        <dbReference type="Rhea" id="RHEA:19254"/>
    </physiologicalReaction>
</comment>
<evidence type="ECO:0000256" key="2">
    <source>
        <dbReference type="ARBA" id="ARBA00004613"/>
    </source>
</evidence>
<keyword evidence="9" id="KW-1015">Disulfide bond</keyword>
<dbReference type="InterPro" id="IPR004843">
    <property type="entry name" value="Calcineurin-like_PHP"/>
</dbReference>
<keyword evidence="5" id="KW-0479">Metal-binding</keyword>
<evidence type="ECO:0000256" key="9">
    <source>
        <dbReference type="ARBA" id="ARBA00023157"/>
    </source>
</evidence>
<dbReference type="GO" id="GO:0046513">
    <property type="term" value="P:ceramide biosynthetic process"/>
    <property type="evidence" value="ECO:0007669"/>
    <property type="project" value="TreeGrafter"/>
</dbReference>
<dbReference type="PANTHER" id="PTHR10340:SF54">
    <property type="entry name" value="SPHINGOMYELIN PHOSPHODIESTERASE 2"/>
    <property type="match status" value="1"/>
</dbReference>
<keyword evidence="10" id="KW-0325">Glycoprotein</keyword>
<evidence type="ECO:0000313" key="16">
    <source>
        <dbReference type="Proteomes" id="UP001177023"/>
    </source>
</evidence>
<evidence type="ECO:0000256" key="6">
    <source>
        <dbReference type="ARBA" id="ARBA00022729"/>
    </source>
</evidence>
<dbReference type="InterPro" id="IPR041805">
    <property type="entry name" value="ASMase/PPN1_MPP"/>
</dbReference>
<dbReference type="SMART" id="SM00741">
    <property type="entry name" value="SapB"/>
    <property type="match status" value="1"/>
</dbReference>
<dbReference type="InterPro" id="IPR003137">
    <property type="entry name" value="PA_domain"/>
</dbReference>
<feature type="signal peptide" evidence="13">
    <location>
        <begin position="1"/>
        <end position="22"/>
    </location>
</feature>
<dbReference type="Pfam" id="PF00149">
    <property type="entry name" value="Metallophos"/>
    <property type="match status" value="1"/>
</dbReference>
<evidence type="ECO:0000256" key="4">
    <source>
        <dbReference type="ARBA" id="ARBA00022525"/>
    </source>
</evidence>
<name>A0AA36CSR8_9BILA</name>
<dbReference type="SUPFAM" id="SSF47862">
    <property type="entry name" value="Saposin"/>
    <property type="match status" value="1"/>
</dbReference>
<dbReference type="Proteomes" id="UP001177023">
    <property type="component" value="Unassembled WGS sequence"/>
</dbReference>
<dbReference type="PANTHER" id="PTHR10340">
    <property type="entry name" value="SPHINGOMYELIN PHOSPHODIESTERASE"/>
    <property type="match status" value="1"/>
</dbReference>
<reference evidence="15" key="1">
    <citation type="submission" date="2023-06" db="EMBL/GenBank/DDBJ databases">
        <authorList>
            <person name="Delattre M."/>
        </authorList>
    </citation>
    <scope>NUCLEOTIDE SEQUENCE</scope>
    <source>
        <strain evidence="15">AF72</strain>
    </source>
</reference>
<evidence type="ECO:0000256" key="13">
    <source>
        <dbReference type="SAM" id="SignalP"/>
    </source>
</evidence>
<evidence type="ECO:0000256" key="5">
    <source>
        <dbReference type="ARBA" id="ARBA00022723"/>
    </source>
</evidence>
<dbReference type="Pfam" id="PF19272">
    <property type="entry name" value="ASMase_C"/>
    <property type="match status" value="1"/>
</dbReference>
<evidence type="ECO:0000256" key="12">
    <source>
        <dbReference type="ARBA" id="ARBA00047268"/>
    </source>
</evidence>
<feature type="non-terminal residue" evidence="15">
    <location>
        <position position="723"/>
    </location>
</feature>
<keyword evidence="7" id="KW-0378">Hydrolase</keyword>
<keyword evidence="4" id="KW-0964">Secreted</keyword>
<dbReference type="GO" id="GO:0016798">
    <property type="term" value="F:hydrolase activity, acting on glycosyl bonds"/>
    <property type="evidence" value="ECO:0007669"/>
    <property type="project" value="UniProtKB-KW"/>
</dbReference>
<dbReference type="Gene3D" id="1.10.225.10">
    <property type="entry name" value="Saposin-like"/>
    <property type="match status" value="1"/>
</dbReference>
<dbReference type="InterPro" id="IPR008139">
    <property type="entry name" value="SaposinB_dom"/>
</dbReference>
<dbReference type="InterPro" id="IPR029052">
    <property type="entry name" value="Metallo-depent_PP-like"/>
</dbReference>
<evidence type="ECO:0000256" key="1">
    <source>
        <dbReference type="ARBA" id="ARBA00001947"/>
    </source>
</evidence>
<dbReference type="EMBL" id="CATQJA010002628">
    <property type="protein sequence ID" value="CAJ0574178.1"/>
    <property type="molecule type" value="Genomic_DNA"/>
</dbReference>
<feature type="domain" description="Saposin B-type" evidence="14">
    <location>
        <begin position="190"/>
        <end position="273"/>
    </location>
</feature>
<dbReference type="InterPro" id="IPR045473">
    <property type="entry name" value="ASM_C"/>
</dbReference>
<evidence type="ECO:0000256" key="11">
    <source>
        <dbReference type="ARBA" id="ARBA00023295"/>
    </source>
</evidence>
<comment type="subcellular location">
    <subcellularLocation>
        <location evidence="2">Secreted</location>
    </subcellularLocation>
</comment>
<evidence type="ECO:0000313" key="15">
    <source>
        <dbReference type="EMBL" id="CAJ0574178.1"/>
    </source>
</evidence>
<dbReference type="Gene3D" id="3.60.21.10">
    <property type="match status" value="1"/>
</dbReference>
<keyword evidence="8" id="KW-0862">Zinc</keyword>
<dbReference type="InterPro" id="IPR046450">
    <property type="entry name" value="PA_dom_sf"/>
</dbReference>
<protein>
    <recommendedName>
        <fullName evidence="14">Saposin B-type domain-containing protein</fullName>
    </recommendedName>
</protein>
<dbReference type="GO" id="GO:0006685">
    <property type="term" value="P:sphingomyelin catabolic process"/>
    <property type="evidence" value="ECO:0007669"/>
    <property type="project" value="TreeGrafter"/>
</dbReference>
<evidence type="ECO:0000256" key="10">
    <source>
        <dbReference type="ARBA" id="ARBA00023180"/>
    </source>
</evidence>
<dbReference type="Gene3D" id="3.50.30.30">
    <property type="match status" value="1"/>
</dbReference>
<feature type="chain" id="PRO_5041282581" description="Saposin B-type domain-containing protein" evidence="13">
    <location>
        <begin position="23"/>
        <end position="723"/>
    </location>
</feature>
<gene>
    <name evidence="15" type="ORF">MSPICULIGERA_LOCUS12518</name>
</gene>
<evidence type="ECO:0000256" key="3">
    <source>
        <dbReference type="ARBA" id="ARBA00008234"/>
    </source>
</evidence>
<evidence type="ECO:0000259" key="14">
    <source>
        <dbReference type="PROSITE" id="PS50015"/>
    </source>
</evidence>
<dbReference type="GO" id="GO:0046872">
    <property type="term" value="F:metal ion binding"/>
    <property type="evidence" value="ECO:0007669"/>
    <property type="project" value="UniProtKB-KW"/>
</dbReference>
<comment type="caution">
    <text evidence="15">The sequence shown here is derived from an EMBL/GenBank/DDBJ whole genome shotgun (WGS) entry which is preliminary data.</text>
</comment>
<dbReference type="SUPFAM" id="SSF56300">
    <property type="entry name" value="Metallo-dependent phosphatases"/>
    <property type="match status" value="1"/>
</dbReference>
<dbReference type="AlphaFoldDB" id="A0AA36CSR8"/>
<dbReference type="GO" id="GO:0005615">
    <property type="term" value="C:extracellular space"/>
    <property type="evidence" value="ECO:0007669"/>
    <property type="project" value="TreeGrafter"/>
</dbReference>